<dbReference type="EMBL" id="MU795448">
    <property type="protein sequence ID" value="KAJ3806286.1"/>
    <property type="molecule type" value="Genomic_DNA"/>
</dbReference>
<keyword evidence="2" id="KW-1185">Reference proteome</keyword>
<evidence type="ECO:0000313" key="1">
    <source>
        <dbReference type="EMBL" id="KAJ3806286.1"/>
    </source>
</evidence>
<reference evidence="1" key="1">
    <citation type="submission" date="2022-09" db="EMBL/GenBank/DDBJ databases">
        <title>A Global Phylogenomic Analysis of the Shiitake Genus Lentinula.</title>
        <authorList>
            <consortium name="DOE Joint Genome Institute"/>
            <person name="Sierra-Patev S."/>
            <person name="Min B."/>
            <person name="Naranjo-Ortiz M."/>
            <person name="Looney B."/>
            <person name="Konkel Z."/>
            <person name="Slot J.C."/>
            <person name="Sakamoto Y."/>
            <person name="Steenwyk J.L."/>
            <person name="Rokas A."/>
            <person name="Carro J."/>
            <person name="Camarero S."/>
            <person name="Ferreira P."/>
            <person name="Molpeceres G."/>
            <person name="Ruiz-Duenas F.J."/>
            <person name="Serrano A."/>
            <person name="Henrissat B."/>
            <person name="Drula E."/>
            <person name="Hughes K.W."/>
            <person name="Mata J.L."/>
            <person name="Ishikawa N.K."/>
            <person name="Vargas-Isla R."/>
            <person name="Ushijima S."/>
            <person name="Smith C.A."/>
            <person name="Ahrendt S."/>
            <person name="Andreopoulos W."/>
            <person name="He G."/>
            <person name="Labutti K."/>
            <person name="Lipzen A."/>
            <person name="Ng V."/>
            <person name="Riley R."/>
            <person name="Sandor L."/>
            <person name="Barry K."/>
            <person name="Martinez A.T."/>
            <person name="Xiao Y."/>
            <person name="Gibbons J.G."/>
            <person name="Terashima K."/>
            <person name="Grigoriev I.V."/>
            <person name="Hibbett D.S."/>
        </authorList>
    </citation>
    <scope>NUCLEOTIDE SEQUENCE</scope>
    <source>
        <strain evidence="1">TMI1499</strain>
    </source>
</reference>
<name>A0ACC1TPI8_9AGAR</name>
<evidence type="ECO:0000313" key="2">
    <source>
        <dbReference type="Proteomes" id="UP001163835"/>
    </source>
</evidence>
<dbReference type="Proteomes" id="UP001163835">
    <property type="component" value="Unassembled WGS sequence"/>
</dbReference>
<comment type="caution">
    <text evidence="1">The sequence shown here is derived from an EMBL/GenBank/DDBJ whole genome shotgun (WGS) entry which is preliminary data.</text>
</comment>
<protein>
    <submittedName>
        <fullName evidence="1">Uncharacterized protein</fullName>
    </submittedName>
</protein>
<gene>
    <name evidence="1" type="ORF">F5876DRAFT_80864</name>
</gene>
<proteinExistence type="predicted"/>
<accession>A0ACC1TPI8</accession>
<sequence length="194" mass="21549">MYLTVPVPPQDSTTTPSLIPFPLPNALTAPRHTHLYNPIYAFTSRLSNPSESLSSPNVYRFGEPTSPKTPRAPPLLHKLWDLDLGNVEAIPYAKLHVASPLLPPPLEDVNCYPTSRDLLPGLILYRELSCSKPTSTTIYNDPTLTFLASTTHTTQHSYIYWFLLLPPSSVNILGTSLDLLGTPSRVTSRNSNYY</sequence>
<organism evidence="1 2">
    <name type="scientific">Lentinula aff. lateritia</name>
    <dbReference type="NCBI Taxonomy" id="2804960"/>
    <lineage>
        <taxon>Eukaryota</taxon>
        <taxon>Fungi</taxon>
        <taxon>Dikarya</taxon>
        <taxon>Basidiomycota</taxon>
        <taxon>Agaricomycotina</taxon>
        <taxon>Agaricomycetes</taxon>
        <taxon>Agaricomycetidae</taxon>
        <taxon>Agaricales</taxon>
        <taxon>Marasmiineae</taxon>
        <taxon>Omphalotaceae</taxon>
        <taxon>Lentinula</taxon>
    </lineage>
</organism>